<protein>
    <recommendedName>
        <fullName evidence="3">Methyltransferase</fullName>
    </recommendedName>
</protein>
<dbReference type="Gene3D" id="3.40.50.150">
    <property type="entry name" value="Vaccinia Virus protein VP39"/>
    <property type="match status" value="1"/>
</dbReference>
<organism evidence="1 2">
    <name type="scientific">Agrobacterium rubi TR3 = NBRC 13261</name>
    <dbReference type="NCBI Taxonomy" id="1368415"/>
    <lineage>
        <taxon>Bacteria</taxon>
        <taxon>Pseudomonadati</taxon>
        <taxon>Pseudomonadota</taxon>
        <taxon>Alphaproteobacteria</taxon>
        <taxon>Hyphomicrobiales</taxon>
        <taxon>Rhizobiaceae</taxon>
        <taxon>Rhizobium/Agrobacterium group</taxon>
        <taxon>Agrobacterium</taxon>
    </lineage>
</organism>
<reference evidence="1 2" key="1">
    <citation type="submission" date="2014-08" db="EMBL/GenBank/DDBJ databases">
        <title>Whole genome shotgun sequence of Rhizobium rubi NBRC 13261.</title>
        <authorList>
            <person name="Katano-Makiyama Y."/>
            <person name="Hosoyama A."/>
            <person name="Hashimoto M."/>
            <person name="Hosoyama Y."/>
            <person name="Noguchi M."/>
            <person name="Tsuchikane K."/>
            <person name="Uohara A."/>
            <person name="Ohji S."/>
            <person name="Ichikawa N."/>
            <person name="Kimura A."/>
            <person name="Yamazoe A."/>
            <person name="Fujita N."/>
        </authorList>
    </citation>
    <scope>NUCLEOTIDE SEQUENCE [LARGE SCALE GENOMIC DNA]</scope>
    <source>
        <strain evidence="1 2">NBRC 13261</strain>
    </source>
</reference>
<accession>A0A081CSW3</accession>
<dbReference type="RefSeq" id="WP_045229311.1">
    <property type="nucleotide sequence ID" value="NZ_BBJU01000007.1"/>
</dbReference>
<dbReference type="AlphaFoldDB" id="A0A081CSW3"/>
<sequence length="348" mass="39379">MSQLLNKKFDGESLITPEAISDEIFAQHSDNFKEHFVIAEAEIAILLNLAHQQFLSDIAPQQIIHEVAGRLHQFREKYHSSVWKELIPLIQNHPVADYFLQDPFTHWSFDKPRGYSGDAQLLDFIYGHASVQDKIEAASPVGSALYEYTKDASSSVAVRERRDILTRYVDDLATERGPDTEILTIAAGHLREANRSSALAEGRIKRWVALDQDPLSIGAIMRDFQGTCIEAIDGSVRGILSRRQELGTFDFVYAAGLYDYLIDKVSIKLTQRCLEMLKPGGTFLFANFSQDIGVDGYMESFMNWALLLRTEQDMWHIINASIDPSLVEAEVFFGENRNIVYGVIRKKA</sequence>
<comment type="caution">
    <text evidence="1">The sequence shown here is derived from an EMBL/GenBank/DDBJ whole genome shotgun (WGS) entry which is preliminary data.</text>
</comment>
<proteinExistence type="predicted"/>
<name>A0A081CSW3_9HYPH</name>
<evidence type="ECO:0000313" key="2">
    <source>
        <dbReference type="Proteomes" id="UP000028701"/>
    </source>
</evidence>
<dbReference type="Proteomes" id="UP000028701">
    <property type="component" value="Unassembled WGS sequence"/>
</dbReference>
<dbReference type="EMBL" id="BBJU01000007">
    <property type="protein sequence ID" value="GAK69759.1"/>
    <property type="molecule type" value="Genomic_DNA"/>
</dbReference>
<dbReference type="SUPFAM" id="SSF53335">
    <property type="entry name" value="S-adenosyl-L-methionine-dependent methyltransferases"/>
    <property type="match status" value="1"/>
</dbReference>
<gene>
    <name evidence="1" type="ORF">RRU01S_07_02840</name>
</gene>
<evidence type="ECO:0000313" key="1">
    <source>
        <dbReference type="EMBL" id="GAK69759.1"/>
    </source>
</evidence>
<evidence type="ECO:0008006" key="3">
    <source>
        <dbReference type="Google" id="ProtNLM"/>
    </source>
</evidence>
<dbReference type="InterPro" id="IPR029063">
    <property type="entry name" value="SAM-dependent_MTases_sf"/>
</dbReference>
<dbReference type="eggNOG" id="COG2227">
    <property type="taxonomic scope" value="Bacteria"/>
</dbReference>